<name>A0A2S3ZWM8_ARTGL</name>
<dbReference type="Proteomes" id="UP000237061">
    <property type="component" value="Unassembled WGS sequence"/>
</dbReference>
<feature type="transmembrane region" description="Helical" evidence="1">
    <location>
        <begin position="132"/>
        <end position="156"/>
    </location>
</feature>
<keyword evidence="1" id="KW-0472">Membrane</keyword>
<gene>
    <name evidence="2" type="ORF">CVS27_11240</name>
</gene>
<evidence type="ECO:0000313" key="2">
    <source>
        <dbReference type="EMBL" id="POH73474.1"/>
    </source>
</evidence>
<keyword evidence="1" id="KW-0812">Transmembrane</keyword>
<accession>A0A2S3ZWM8</accession>
<sequence>MRSPDPQWARFARAAVGEPAPVEDATRRRRLRRGLIAVGRRLGQARQDQAIAPARRRADIRLLPAVAATWWAAAMAITVEGPWLLGAAAVLGASLLAAVALLWLRRTDRGAARRGSGTAGPQRGPWGRVRGWVAAGAATVLVAAVCVTAVLMAVGLRNVTSASSALEQAISRGEDLALTMEVASVPRRLESGHGPAQLIFDAVVLRAIANGRIMTGRVTLRVVAAPNWGTVQQGDRVSTAGKVASTAANDHSAGFLHPATAPLDVTPVGTGTQAAVVDMRTAWVESVTHVWMPLNPDAAALLPGMVMGDRSGMDATLNEAMKVVGLTHLTAVSGDTVSQGGGYEIHDRT</sequence>
<dbReference type="RefSeq" id="WP_103465823.1">
    <property type="nucleotide sequence ID" value="NZ_PPXC01000007.1"/>
</dbReference>
<organism evidence="2 3">
    <name type="scientific">Arthrobacter glacialis</name>
    <dbReference type="NCBI Taxonomy" id="1664"/>
    <lineage>
        <taxon>Bacteria</taxon>
        <taxon>Bacillati</taxon>
        <taxon>Actinomycetota</taxon>
        <taxon>Actinomycetes</taxon>
        <taxon>Micrococcales</taxon>
        <taxon>Micrococcaceae</taxon>
        <taxon>Arthrobacter</taxon>
    </lineage>
</organism>
<evidence type="ECO:0008006" key="4">
    <source>
        <dbReference type="Google" id="ProtNLM"/>
    </source>
</evidence>
<reference evidence="2 3" key="1">
    <citation type="submission" date="2018-01" db="EMBL/GenBank/DDBJ databases">
        <title>Arthrobacter sp. nov., from glaciers in China.</title>
        <authorList>
            <person name="Liu Q."/>
            <person name="Xin Y.-H."/>
        </authorList>
    </citation>
    <scope>NUCLEOTIDE SEQUENCE [LARGE SCALE GENOMIC DNA]</scope>
    <source>
        <strain evidence="2 3">HLT2-12-2</strain>
    </source>
</reference>
<dbReference type="AlphaFoldDB" id="A0A2S3ZWM8"/>
<evidence type="ECO:0000313" key="3">
    <source>
        <dbReference type="Proteomes" id="UP000237061"/>
    </source>
</evidence>
<evidence type="ECO:0000256" key="1">
    <source>
        <dbReference type="SAM" id="Phobius"/>
    </source>
</evidence>
<comment type="caution">
    <text evidence="2">The sequence shown here is derived from an EMBL/GenBank/DDBJ whole genome shotgun (WGS) entry which is preliminary data.</text>
</comment>
<proteinExistence type="predicted"/>
<protein>
    <recommendedName>
        <fullName evidence="4">DUF4131 domain-containing protein</fullName>
    </recommendedName>
</protein>
<feature type="transmembrane region" description="Helical" evidence="1">
    <location>
        <begin position="60"/>
        <end position="77"/>
    </location>
</feature>
<dbReference type="EMBL" id="PPXC01000007">
    <property type="protein sequence ID" value="POH73474.1"/>
    <property type="molecule type" value="Genomic_DNA"/>
</dbReference>
<feature type="transmembrane region" description="Helical" evidence="1">
    <location>
        <begin position="83"/>
        <end position="104"/>
    </location>
</feature>
<keyword evidence="1" id="KW-1133">Transmembrane helix</keyword>
<keyword evidence="3" id="KW-1185">Reference proteome</keyword>